<evidence type="ECO:0000259" key="3">
    <source>
        <dbReference type="PROSITE" id="PS50825"/>
    </source>
</evidence>
<dbReference type="EMBL" id="JAIZAY010000012">
    <property type="protein sequence ID" value="KAJ8032271.1"/>
    <property type="molecule type" value="Genomic_DNA"/>
</dbReference>
<keyword evidence="5" id="KW-1185">Reference proteome</keyword>
<dbReference type="Pfam" id="PF02494">
    <property type="entry name" value="HYR"/>
    <property type="match status" value="3"/>
</dbReference>
<evidence type="ECO:0000313" key="4">
    <source>
        <dbReference type="EMBL" id="KAJ8032271.1"/>
    </source>
</evidence>
<feature type="transmembrane region" description="Helical" evidence="2">
    <location>
        <begin position="244"/>
        <end position="269"/>
    </location>
</feature>
<feature type="domain" description="HYR" evidence="3">
    <location>
        <begin position="1"/>
        <end position="68"/>
    </location>
</feature>
<evidence type="ECO:0000256" key="2">
    <source>
        <dbReference type="SAM" id="Phobius"/>
    </source>
</evidence>
<name>A0A9Q1BTH0_HOLLE</name>
<comment type="caution">
    <text evidence="4">The sequence shown here is derived from an EMBL/GenBank/DDBJ whole genome shotgun (WGS) entry which is preliminary data.</text>
</comment>
<evidence type="ECO:0000313" key="5">
    <source>
        <dbReference type="Proteomes" id="UP001152320"/>
    </source>
</evidence>
<proteinExistence type="predicted"/>
<feature type="domain" description="HYR" evidence="3">
    <location>
        <begin position="152"/>
        <end position="234"/>
    </location>
</feature>
<feature type="domain" description="HYR" evidence="3">
    <location>
        <begin position="71"/>
        <end position="151"/>
    </location>
</feature>
<organism evidence="4 5">
    <name type="scientific">Holothuria leucospilota</name>
    <name type="common">Black long sea cucumber</name>
    <name type="synonym">Mertensiothuria leucospilota</name>
    <dbReference type="NCBI Taxonomy" id="206669"/>
    <lineage>
        <taxon>Eukaryota</taxon>
        <taxon>Metazoa</taxon>
        <taxon>Echinodermata</taxon>
        <taxon>Eleutherozoa</taxon>
        <taxon>Echinozoa</taxon>
        <taxon>Holothuroidea</taxon>
        <taxon>Aspidochirotacea</taxon>
        <taxon>Aspidochirotida</taxon>
        <taxon>Holothuriidae</taxon>
        <taxon>Holothuria</taxon>
    </lineage>
</organism>
<dbReference type="PANTHER" id="PTHR46343">
    <property type="entry name" value="HYR DOMAIN-CONTAINING PROTEIN"/>
    <property type="match status" value="1"/>
</dbReference>
<reference evidence="4" key="1">
    <citation type="submission" date="2021-10" db="EMBL/GenBank/DDBJ databases">
        <title>Tropical sea cucumber genome reveals ecological adaptation and Cuvierian tubules defense mechanism.</title>
        <authorList>
            <person name="Chen T."/>
        </authorList>
    </citation>
    <scope>NUCLEOTIDE SEQUENCE</scope>
    <source>
        <strain evidence="4">Nanhai2018</strain>
        <tissue evidence="4">Muscle</tissue>
    </source>
</reference>
<dbReference type="AlphaFoldDB" id="A0A9Q1BTH0"/>
<dbReference type="InterPro" id="IPR003410">
    <property type="entry name" value="HYR_dom"/>
</dbReference>
<keyword evidence="2" id="KW-0812">Transmembrane</keyword>
<dbReference type="OrthoDB" id="5969849at2759"/>
<accession>A0A9Q1BTH0</accession>
<protein>
    <submittedName>
        <fullName evidence="4">Hyalin</fullName>
    </submittedName>
</protein>
<evidence type="ECO:0000256" key="1">
    <source>
        <dbReference type="ARBA" id="ARBA00022737"/>
    </source>
</evidence>
<gene>
    <name evidence="4" type="ORF">HOLleu_25757</name>
</gene>
<keyword evidence="1" id="KW-0677">Repeat</keyword>
<dbReference type="PANTHER" id="PTHR46343:SF2">
    <property type="entry name" value="SUSHI_VON WILLEBRAND FACTOR TYPE A_EGF_PENTRAXIN DOMAIN-CONTAINING 1"/>
    <property type="match status" value="1"/>
</dbReference>
<keyword evidence="2" id="KW-1133">Transmembrane helix</keyword>
<sequence length="277" mass="31154">MSVSSLLDTVYLFWKEPFAEDESCESVSMTSSHTSNDVLFVGLTEVEYNFTDASGNLAQCIVIANVSVINLQDEDLYFSYCPSSFQTSASPKESLTQVNWTEPKVSNPISGTLLAQSHYSGEYFPVGVTDVTYQLLSKDKKPVSCTFSIDVFDDTKPTVFNCPTSKGIRSCRGKTTVQWYEPYVKDNSDRPTRNTQTHYPGKTVFKIGKTEVIYTFLDDYGNLAMCSFTITVHRDGCTVMTLRVLLWIMVVLLFLSITLNILFVIGSVLQKKRRKQT</sequence>
<dbReference type="Proteomes" id="UP001152320">
    <property type="component" value="Chromosome 12"/>
</dbReference>
<dbReference type="PROSITE" id="PS50825">
    <property type="entry name" value="HYR"/>
    <property type="match status" value="3"/>
</dbReference>
<keyword evidence="2" id="KW-0472">Membrane</keyword>
<dbReference type="InterPro" id="IPR043555">
    <property type="entry name" value="SRPX-like"/>
</dbReference>